<evidence type="ECO:0000256" key="1">
    <source>
        <dbReference type="ARBA" id="ARBA00006328"/>
    </source>
</evidence>
<gene>
    <name evidence="4" type="ORF">jhhlp_008776</name>
</gene>
<keyword evidence="5" id="KW-1185">Reference proteome</keyword>
<dbReference type="GO" id="GO:0005634">
    <property type="term" value="C:nucleus"/>
    <property type="evidence" value="ECO:0007669"/>
    <property type="project" value="TreeGrafter"/>
</dbReference>
<comment type="caution">
    <text evidence="4">The sequence shown here is derived from an EMBL/GenBank/DDBJ whole genome shotgun (WGS) entry which is preliminary data.</text>
</comment>
<dbReference type="Pfam" id="PF05368">
    <property type="entry name" value="NmrA"/>
    <property type="match status" value="1"/>
</dbReference>
<dbReference type="Gene3D" id="3.40.50.720">
    <property type="entry name" value="NAD(P)-binding Rossmann-like Domain"/>
    <property type="match status" value="1"/>
</dbReference>
<evidence type="ECO:0000313" key="5">
    <source>
        <dbReference type="Proteomes" id="UP000233524"/>
    </source>
</evidence>
<evidence type="ECO:0000256" key="2">
    <source>
        <dbReference type="ARBA" id="ARBA00022857"/>
    </source>
</evidence>
<protein>
    <recommendedName>
        <fullName evidence="3">NmrA-like domain-containing protein</fullName>
    </recommendedName>
</protein>
<dbReference type="AlphaFoldDB" id="A0A2N3MYZ9"/>
<feature type="domain" description="NmrA-like" evidence="3">
    <location>
        <begin position="15"/>
        <end position="317"/>
    </location>
</feature>
<sequence length="350" mass="38629">GFARHPHHASLAHVMSKLICVVGATGNQGGSVARRFHKAGFRVRALCRNPESAAAVKLISEAPGIEVVAADLNDAATLVSAFKGANVIFSVTNYWEPFMRPDYRAKAAEQGITCRRIAYDVEYQQGKNIADAAATTVDTLEAFLVSTLSHAGKASGGKITELYHFDAKADIFPLYLEEKYPALAAKTSCIHTGYFFTSYNILPEAYFKKLGDGIFEMRFTTNPDKLVPHLDPVADMGNFTYAVYQMPPGKAYMAAGTFCSWREWIETWGKVVGVSASYKQVSDEELIASAFDKDLGIEVTHMFNYTSDPGYDGGYDLLTAKDLEERGIECPMTSWEDWARKNDWTSVLSK</sequence>
<accession>A0A2N3MYZ9</accession>
<name>A0A2N3MYZ9_9PEZI</name>
<dbReference type="InParanoid" id="A0A2N3MYZ9"/>
<dbReference type="VEuPathDB" id="FungiDB:jhhlp_008776"/>
<dbReference type="InterPro" id="IPR051164">
    <property type="entry name" value="NmrA-like_oxidored"/>
</dbReference>
<dbReference type="PANTHER" id="PTHR42748">
    <property type="entry name" value="NITROGEN METABOLITE REPRESSION PROTEIN NMRA FAMILY MEMBER"/>
    <property type="match status" value="1"/>
</dbReference>
<proteinExistence type="inferred from homology"/>
<feature type="non-terminal residue" evidence="4">
    <location>
        <position position="1"/>
    </location>
</feature>
<evidence type="ECO:0000313" key="4">
    <source>
        <dbReference type="EMBL" id="PKS05400.1"/>
    </source>
</evidence>
<keyword evidence="2" id="KW-0521">NADP</keyword>
<dbReference type="InterPro" id="IPR036291">
    <property type="entry name" value="NAD(P)-bd_dom_sf"/>
</dbReference>
<comment type="similarity">
    <text evidence="1">Belongs to the NmrA-type oxidoreductase family.</text>
</comment>
<dbReference type="Proteomes" id="UP000233524">
    <property type="component" value="Unassembled WGS sequence"/>
</dbReference>
<dbReference type="EMBL" id="NLAX01001623">
    <property type="protein sequence ID" value="PKS05400.1"/>
    <property type="molecule type" value="Genomic_DNA"/>
</dbReference>
<evidence type="ECO:0000259" key="3">
    <source>
        <dbReference type="Pfam" id="PF05368"/>
    </source>
</evidence>
<reference evidence="4 5" key="1">
    <citation type="journal article" date="2017" name="G3 (Bethesda)">
        <title>First Draft Genome Sequence of the Pathogenic Fungus Lomentospora prolificans (Formerly Scedosporium prolificans).</title>
        <authorList>
            <person name="Luo R."/>
            <person name="Zimin A."/>
            <person name="Workman R."/>
            <person name="Fan Y."/>
            <person name="Pertea G."/>
            <person name="Grossman N."/>
            <person name="Wear M.P."/>
            <person name="Jia B."/>
            <person name="Miller H."/>
            <person name="Casadevall A."/>
            <person name="Timp W."/>
            <person name="Zhang S.X."/>
            <person name="Salzberg S.L."/>
        </authorList>
    </citation>
    <scope>NUCLEOTIDE SEQUENCE [LARGE SCALE GENOMIC DNA]</scope>
    <source>
        <strain evidence="4 5">JHH-5317</strain>
    </source>
</reference>
<dbReference type="SUPFAM" id="SSF51735">
    <property type="entry name" value="NAD(P)-binding Rossmann-fold domains"/>
    <property type="match status" value="1"/>
</dbReference>
<dbReference type="InterPro" id="IPR008030">
    <property type="entry name" value="NmrA-like"/>
</dbReference>
<organism evidence="4 5">
    <name type="scientific">Lomentospora prolificans</name>
    <dbReference type="NCBI Taxonomy" id="41688"/>
    <lineage>
        <taxon>Eukaryota</taxon>
        <taxon>Fungi</taxon>
        <taxon>Dikarya</taxon>
        <taxon>Ascomycota</taxon>
        <taxon>Pezizomycotina</taxon>
        <taxon>Sordariomycetes</taxon>
        <taxon>Hypocreomycetidae</taxon>
        <taxon>Microascales</taxon>
        <taxon>Microascaceae</taxon>
        <taxon>Lomentospora</taxon>
    </lineage>
</organism>
<dbReference type="PANTHER" id="PTHR42748:SF26">
    <property type="entry name" value="NMRA-LIKE DOMAIN-CONTAINING PROTEIN"/>
    <property type="match status" value="1"/>
</dbReference>
<dbReference type="STRING" id="41688.A0A2N3MYZ9"/>
<dbReference type="OrthoDB" id="3358371at2759"/>